<proteinExistence type="predicted"/>
<feature type="region of interest" description="Disordered" evidence="2">
    <location>
        <begin position="340"/>
        <end position="419"/>
    </location>
</feature>
<dbReference type="EMBL" id="MK522038">
    <property type="protein sequence ID" value="QOR60426.1"/>
    <property type="molecule type" value="Genomic_DNA"/>
</dbReference>
<feature type="compositionally biased region" description="Low complexity" evidence="2">
    <location>
        <begin position="449"/>
        <end position="504"/>
    </location>
</feature>
<organism evidence="4">
    <name type="scientific">Bathycoccus sp. RCC716 virus 2</name>
    <dbReference type="NCBI Taxonomy" id="2530039"/>
    <lineage>
        <taxon>Viruses</taxon>
        <taxon>Varidnaviria</taxon>
        <taxon>Bamfordvirae</taxon>
        <taxon>Nucleocytoviricota</taxon>
        <taxon>Megaviricetes</taxon>
        <taxon>Algavirales</taxon>
        <taxon>Phycodnaviridae</taxon>
        <taxon>Prasinovirus</taxon>
    </lineage>
</organism>
<feature type="compositionally biased region" description="Polar residues" evidence="2">
    <location>
        <begin position="788"/>
        <end position="798"/>
    </location>
</feature>
<feature type="coiled-coil region" evidence="1">
    <location>
        <begin position="658"/>
        <end position="720"/>
    </location>
</feature>
<evidence type="ECO:0000259" key="3">
    <source>
        <dbReference type="Pfam" id="PF19173"/>
    </source>
</evidence>
<protein>
    <recommendedName>
        <fullName evidence="3">DUF5855 domain-containing protein</fullName>
    </recommendedName>
</protein>
<reference evidence="4" key="1">
    <citation type="submission" date="2019-02" db="EMBL/GenBank/DDBJ databases">
        <authorList>
            <person name="Bachy C."/>
            <person name="Yung C.-M."/>
            <person name="Roux S."/>
            <person name="Sullivan M.B."/>
            <person name="Worden A.Z."/>
        </authorList>
    </citation>
    <scope>NUCLEOTIDE SEQUENCE</scope>
    <source>
        <strain evidence="4">BII-V2</strain>
    </source>
</reference>
<feature type="compositionally biased region" description="Basic and acidic residues" evidence="2">
    <location>
        <begin position="505"/>
        <end position="516"/>
    </location>
</feature>
<name>A0A7S6NYC8_9PHYC</name>
<feature type="compositionally biased region" description="Polar residues" evidence="2">
    <location>
        <begin position="392"/>
        <end position="405"/>
    </location>
</feature>
<keyword evidence="1" id="KW-0175">Coiled coil</keyword>
<evidence type="ECO:0000256" key="2">
    <source>
        <dbReference type="SAM" id="MobiDB-lite"/>
    </source>
</evidence>
<feature type="region of interest" description="Disordered" evidence="2">
    <location>
        <begin position="943"/>
        <end position="1010"/>
    </location>
</feature>
<feature type="domain" description="DUF5855" evidence="3">
    <location>
        <begin position="2"/>
        <end position="188"/>
    </location>
</feature>
<feature type="compositionally biased region" description="Pro residues" evidence="2">
    <location>
        <begin position="436"/>
        <end position="448"/>
    </location>
</feature>
<accession>A0A7S6NYC8</accession>
<feature type="coiled-coil region" evidence="1">
    <location>
        <begin position="1128"/>
        <end position="1173"/>
    </location>
</feature>
<sequence length="1234" mass="139110">MDACDPGINIKDLKTLIKQNTGGDFSLTRSQICDVYSSIQDGKLPLPPLVLSKDSSYLIDRKSPLTRSDFEKLFNPGTKVTSIRRIAKKVGVARHADKQLTKAQLIAIIGRRLHSMNIHEPIKLKTVQKRVLSSPTVNNDVKAYNNNAMNNAISMTNINNIGNKPNNAIRTNNNNGRINGNNGTRNNINLNKNKEAQLSKPVNNVRNVSNNRNNNTNKNTTTTSNNKFRKARGGFLKPNKISPYSAMESLNKVNKAKKIHPYTRLLFGEPNLTNKNKQIKRNANMRLLVQKGKGPALNMLFKRGAMNMSKQQQDDWWENFQREAYPQMVKEARKPVFTSKKPTLSEFQKQLREPTTPVSTTKTIGGYSPTTGGNSPTTGGNSPTTGGNSPTVKTTTQKTNNSPVSIGSKITAANNKKNNVVQRLNKKFNAVSNEPQPQPQPQPQPPNGPNTGSNAGSNAGSTANNTPNKPNVVPNKPNVVPNKPNVPNVKTNNKNNKNNKNLQQQEKERKNAENKAKRQAGAANLRQKWGSGAINKNMNTVISNFESGKRHSAFFGGEGKLIYATVNNANKKLKEIYNAKEVASKKQLEKERKQARQEQIKTLEKFVANDPFLNKKSQNVKNIINQQTNTNVAKNMITKLSNQIKVNRKQKLSNFLNTNNARNHINNKNATLNRANKEPKKSIESIIADLKKQIEKSKKEAQIQKEANNKKANVQNLRTKYSSNENYNAIKKHINKFEKGGWFAPKTRQAVENKISKNRELAFEKRQKEAEKKEQEKKENNEWKNKPTRPTLSRSGPINKTVAKNKANSMKRIELANKVKKYIKNNNVKTLKTNTIVTKILAGAITNYNKAILEVNKEIKKKQPSNNKANGETNLLAKFNKTGQHERLKLFKKQAEVNKTKKEAEEALAIAAEKKKKREEANRKAKEAANKLAAINKRLANFKKAEKEEANRKAKEEANRKAKEEANRKAKEAANKKAKEEANRKAKEAANKKAKEEANRKAKEEAQNRQLRVSLTKKVKSTEMDQKIKNKLLNQLKNNKVRAKNIAPGIEQTIKSEKLNGNFNEAENKKKRQEVKKNVAKYIAIKYKNMSKADRKKYIDKANEKEWRKGIFRGTQGMGANQAYKRIIGNIERNMEAKKAANNKAKEEANRKAKEENLKRKQVQAKLINAMKNKPPPPPKNKKANLKKLVNNTMKGRAAKNVSRLKKNINEGVSEMAVKTRLAQLNKRTKYQLK</sequence>
<feature type="region of interest" description="Disordered" evidence="2">
    <location>
        <begin position="195"/>
        <end position="236"/>
    </location>
</feature>
<evidence type="ECO:0000313" key="4">
    <source>
        <dbReference type="EMBL" id="QOR60426.1"/>
    </source>
</evidence>
<dbReference type="InterPro" id="IPR043877">
    <property type="entry name" value="DUF5855"/>
</dbReference>
<feature type="region of interest" description="Disordered" evidence="2">
    <location>
        <begin position="431"/>
        <end position="524"/>
    </location>
</feature>
<feature type="compositionally biased region" description="Low complexity" evidence="2">
    <location>
        <begin position="203"/>
        <end position="226"/>
    </location>
</feature>
<dbReference type="Pfam" id="PF19173">
    <property type="entry name" value="DUF5855"/>
    <property type="match status" value="1"/>
</dbReference>
<feature type="coiled-coil region" evidence="1">
    <location>
        <begin position="566"/>
        <end position="605"/>
    </location>
</feature>
<feature type="compositionally biased region" description="Low complexity" evidence="2">
    <location>
        <begin position="365"/>
        <end position="391"/>
    </location>
</feature>
<evidence type="ECO:0000256" key="1">
    <source>
        <dbReference type="SAM" id="Coils"/>
    </source>
</evidence>
<feature type="compositionally biased region" description="Basic and acidic residues" evidence="2">
    <location>
        <begin position="943"/>
        <end position="1007"/>
    </location>
</feature>
<feature type="compositionally biased region" description="Basic and acidic residues" evidence="2">
    <location>
        <begin position="766"/>
        <end position="785"/>
    </location>
</feature>
<feature type="region of interest" description="Disordered" evidence="2">
    <location>
        <begin position="766"/>
        <end position="799"/>
    </location>
</feature>